<dbReference type="PANTHER" id="PTHR44757">
    <property type="entry name" value="DIGUANYLATE CYCLASE DGCP"/>
    <property type="match status" value="1"/>
</dbReference>
<evidence type="ECO:0008006" key="6">
    <source>
        <dbReference type="Google" id="ProtNLM"/>
    </source>
</evidence>
<evidence type="ECO:0000313" key="5">
    <source>
        <dbReference type="Proteomes" id="UP000192343"/>
    </source>
</evidence>
<dbReference type="InterPro" id="IPR013655">
    <property type="entry name" value="PAS_fold_3"/>
</dbReference>
<dbReference type="PROSITE" id="PS50112">
    <property type="entry name" value="PAS"/>
    <property type="match status" value="2"/>
</dbReference>
<dbReference type="CDD" id="cd01948">
    <property type="entry name" value="EAL"/>
    <property type="match status" value="1"/>
</dbReference>
<dbReference type="STRING" id="1963862.B4O97_15140"/>
<dbReference type="SUPFAM" id="SSF55073">
    <property type="entry name" value="Nucleotide cyclase"/>
    <property type="match status" value="1"/>
</dbReference>
<dbReference type="CDD" id="cd00130">
    <property type="entry name" value="PAS"/>
    <property type="match status" value="2"/>
</dbReference>
<dbReference type="Pfam" id="PF08447">
    <property type="entry name" value="PAS_3"/>
    <property type="match status" value="2"/>
</dbReference>
<name>A0A1Y1RV13_9SPIO</name>
<dbReference type="InterPro" id="IPR043128">
    <property type="entry name" value="Rev_trsase/Diguanyl_cyclase"/>
</dbReference>
<evidence type="ECO:0000259" key="2">
    <source>
        <dbReference type="PROSITE" id="PS50883"/>
    </source>
</evidence>
<dbReference type="PROSITE" id="PS50883">
    <property type="entry name" value="EAL"/>
    <property type="match status" value="1"/>
</dbReference>
<dbReference type="EMBL" id="MWQY01000018">
    <property type="protein sequence ID" value="ORC32982.1"/>
    <property type="molecule type" value="Genomic_DNA"/>
</dbReference>
<dbReference type="PANTHER" id="PTHR44757:SF2">
    <property type="entry name" value="BIOFILM ARCHITECTURE MAINTENANCE PROTEIN MBAA"/>
    <property type="match status" value="1"/>
</dbReference>
<dbReference type="SMART" id="SM00091">
    <property type="entry name" value="PAS"/>
    <property type="match status" value="2"/>
</dbReference>
<dbReference type="Pfam" id="PF00990">
    <property type="entry name" value="GGDEF"/>
    <property type="match status" value="1"/>
</dbReference>
<dbReference type="SMART" id="SM00052">
    <property type="entry name" value="EAL"/>
    <property type="match status" value="1"/>
</dbReference>
<dbReference type="SUPFAM" id="SSF55785">
    <property type="entry name" value="PYP-like sensor domain (PAS domain)"/>
    <property type="match status" value="2"/>
</dbReference>
<proteinExistence type="predicted"/>
<dbReference type="InterPro" id="IPR029787">
    <property type="entry name" value="Nucleotide_cyclase"/>
</dbReference>
<dbReference type="Gene3D" id="3.20.20.450">
    <property type="entry name" value="EAL domain"/>
    <property type="match status" value="1"/>
</dbReference>
<dbReference type="InterPro" id="IPR000160">
    <property type="entry name" value="GGDEF_dom"/>
</dbReference>
<dbReference type="SMART" id="SM00267">
    <property type="entry name" value="GGDEF"/>
    <property type="match status" value="1"/>
</dbReference>
<feature type="domain" description="PAS" evidence="1">
    <location>
        <begin position="138"/>
        <end position="209"/>
    </location>
</feature>
<dbReference type="InterPro" id="IPR035919">
    <property type="entry name" value="EAL_sf"/>
</dbReference>
<accession>A0A1Y1RV13</accession>
<dbReference type="InterPro" id="IPR001633">
    <property type="entry name" value="EAL_dom"/>
</dbReference>
<dbReference type="InterPro" id="IPR000014">
    <property type="entry name" value="PAS"/>
</dbReference>
<dbReference type="Pfam" id="PF00563">
    <property type="entry name" value="EAL"/>
    <property type="match status" value="1"/>
</dbReference>
<sequence>MYRVSSQLGETSEFYRRILEQSRAVIIAVVDARLDLVYINESVFEVTGYSHELFLNRTVHWNDIVVQEDLQKIRYYHRRRSAGDKDVPDQYEVRIVDRNGLHRNLVLQVGNYLDAGNLVITLFDISHWKRYEERLLGNEEKLKAMVELSREITLVVNESMTIEYAGGAVVSLLGYRPEALNTRNFRDFIHSEDIDRVSALFLSGITEMSTFDILDFRLRNTDDEWVHMEANCNNQLNNHRISGVIVTLRDISARKVAEEKAQFYEHYDYLTRLPNRRMFFERLGLELRHIKRRSTTFAVLCFGVDRFKEVNDLFGPKIGDRLLVEIGKILSRSFRKDDSVSRLEGDKFGVLVTDVNRTDHVLEIVKKILEVFKEPIGILGERIRVSVSIGVAVYPDDGFNEEMLVKNSETALFMAKERGKSTYQMYNRRLHSSIQARRTLERQFEQALGGNEFHALFQPKVDRKGRIIGAEALARWNSPELGQIPPDQFIPVAESSGLIIPFGREILDLALREWQRCVCAGEGEEKPVLAVNLSPFQFGHPDLVRDIQRALEKTGFDPALLELEITETGIMRDQDEAEKKLLQLNEMGVSIAIDDFGTGYSSLKKIKDFPVGTIKIDKSFLENLNFSRKSSTIINAIIGLSHDLGFSVVAEGVETLDQLEFLQEAGCNIYQGYLFDKPLAIEELASRFTVRYYPVLLNAGS</sequence>
<dbReference type="CDD" id="cd01949">
    <property type="entry name" value="GGDEF"/>
    <property type="match status" value="1"/>
</dbReference>
<feature type="domain" description="GGDEF" evidence="3">
    <location>
        <begin position="295"/>
        <end position="428"/>
    </location>
</feature>
<gene>
    <name evidence="4" type="ORF">B4O97_15140</name>
</gene>
<dbReference type="AlphaFoldDB" id="A0A1Y1RV13"/>
<evidence type="ECO:0000259" key="1">
    <source>
        <dbReference type="PROSITE" id="PS50112"/>
    </source>
</evidence>
<keyword evidence="5" id="KW-1185">Reference proteome</keyword>
<dbReference type="NCBIfam" id="TIGR00254">
    <property type="entry name" value="GGDEF"/>
    <property type="match status" value="1"/>
</dbReference>
<dbReference type="Gene3D" id="3.30.70.270">
    <property type="match status" value="1"/>
</dbReference>
<evidence type="ECO:0000313" key="4">
    <source>
        <dbReference type="EMBL" id="ORC32982.1"/>
    </source>
</evidence>
<comment type="caution">
    <text evidence="4">The sequence shown here is derived from an EMBL/GenBank/DDBJ whole genome shotgun (WGS) entry which is preliminary data.</text>
</comment>
<dbReference type="Gene3D" id="3.30.450.20">
    <property type="entry name" value="PAS domain"/>
    <property type="match status" value="2"/>
</dbReference>
<evidence type="ECO:0000259" key="3">
    <source>
        <dbReference type="PROSITE" id="PS50887"/>
    </source>
</evidence>
<feature type="domain" description="EAL" evidence="2">
    <location>
        <begin position="437"/>
        <end position="692"/>
    </location>
</feature>
<dbReference type="Proteomes" id="UP000192343">
    <property type="component" value="Unassembled WGS sequence"/>
</dbReference>
<reference evidence="4 5" key="1">
    <citation type="submission" date="2017-03" db="EMBL/GenBank/DDBJ databases">
        <title>Draft Genome sequence of Marispirochaeta sp. strain JC444.</title>
        <authorList>
            <person name="Shivani Y."/>
            <person name="Subhash Y."/>
            <person name="Sasikala C."/>
            <person name="Ramana C."/>
        </authorList>
    </citation>
    <scope>NUCLEOTIDE SEQUENCE [LARGE SCALE GENOMIC DNA]</scope>
    <source>
        <strain evidence="4 5">JC444</strain>
    </source>
</reference>
<organism evidence="4 5">
    <name type="scientific">Marispirochaeta aestuarii</name>
    <dbReference type="NCBI Taxonomy" id="1963862"/>
    <lineage>
        <taxon>Bacteria</taxon>
        <taxon>Pseudomonadati</taxon>
        <taxon>Spirochaetota</taxon>
        <taxon>Spirochaetia</taxon>
        <taxon>Spirochaetales</taxon>
        <taxon>Spirochaetaceae</taxon>
        <taxon>Marispirochaeta</taxon>
    </lineage>
</organism>
<dbReference type="InterPro" id="IPR052155">
    <property type="entry name" value="Biofilm_reg_signaling"/>
</dbReference>
<feature type="domain" description="PAS" evidence="1">
    <location>
        <begin position="11"/>
        <end position="74"/>
    </location>
</feature>
<dbReference type="SUPFAM" id="SSF141868">
    <property type="entry name" value="EAL domain-like"/>
    <property type="match status" value="1"/>
</dbReference>
<protein>
    <recommendedName>
        <fullName evidence="6">GGDEF domain-containing protein</fullName>
    </recommendedName>
</protein>
<dbReference type="InterPro" id="IPR035965">
    <property type="entry name" value="PAS-like_dom_sf"/>
</dbReference>
<dbReference type="NCBIfam" id="TIGR00229">
    <property type="entry name" value="sensory_box"/>
    <property type="match status" value="2"/>
</dbReference>
<dbReference type="PROSITE" id="PS50887">
    <property type="entry name" value="GGDEF"/>
    <property type="match status" value="1"/>
</dbReference>